<dbReference type="PANTHER" id="PTHR10229:SF0">
    <property type="entry name" value="GTP-BINDING PROTEIN 6-RELATED"/>
    <property type="match status" value="1"/>
</dbReference>
<dbReference type="Pfam" id="PF01926">
    <property type="entry name" value="MMR_HSR1"/>
    <property type="match status" value="1"/>
</dbReference>
<reference evidence="10" key="1">
    <citation type="submission" date="2012-11" db="EMBL/GenBank/DDBJ databases">
        <authorList>
            <person name="Lucero-Rivera Y.E."/>
            <person name="Tovar-Ramirez D."/>
        </authorList>
    </citation>
    <scope>NUCLEOTIDE SEQUENCE [LARGE SCALE GENOMIC DNA]</scope>
    <source>
        <strain evidence="10">Araruama</strain>
    </source>
</reference>
<comment type="subcellular location">
    <subcellularLocation>
        <location evidence="6">Cytoplasm</location>
    </subcellularLocation>
    <text evidence="6">May associate with membranes.</text>
</comment>
<feature type="coiled-coil region" evidence="7">
    <location>
        <begin position="338"/>
        <end position="365"/>
    </location>
</feature>
<dbReference type="PROSITE" id="PS51705">
    <property type="entry name" value="G_HFLX"/>
    <property type="match status" value="1"/>
</dbReference>
<evidence type="ECO:0000313" key="10">
    <source>
        <dbReference type="Proteomes" id="UP000189670"/>
    </source>
</evidence>
<dbReference type="InterPro" id="IPR025121">
    <property type="entry name" value="GTPase_HflX_N"/>
</dbReference>
<dbReference type="SUPFAM" id="SSF52540">
    <property type="entry name" value="P-loop containing nucleoside triphosphate hydrolases"/>
    <property type="match status" value="1"/>
</dbReference>
<dbReference type="GO" id="GO:0003924">
    <property type="term" value="F:GTPase activity"/>
    <property type="evidence" value="ECO:0007669"/>
    <property type="project" value="UniProtKB-UniRule"/>
</dbReference>
<dbReference type="Pfam" id="PF16360">
    <property type="entry name" value="GTP-bdg_M"/>
    <property type="match status" value="1"/>
</dbReference>
<feature type="domain" description="Hflx-type G" evidence="8">
    <location>
        <begin position="379"/>
        <end position="543"/>
    </location>
</feature>
<comment type="subunit">
    <text evidence="6">Monomer. Associates with the 50S ribosomal subunit.</text>
</comment>
<dbReference type="InterPro" id="IPR027417">
    <property type="entry name" value="P-loop_NTPase"/>
</dbReference>
<dbReference type="GO" id="GO:0046872">
    <property type="term" value="F:metal ion binding"/>
    <property type="evidence" value="ECO:0007669"/>
    <property type="project" value="UniProtKB-KW"/>
</dbReference>
<sequence length="547" mass="62427">MKRIHGNTTGLKPNHLHRLEKLYHRRSPQDFLISQEIARDFCRLSHEIHRQTGLLVDRKGVIRFVIVGDHHGVLIPRLDDYRFGPGRLNGLRFIHTHLDNTGLSEEDIADLILLRMDLVAAITLQPDGTPRHVYCAHLLPKSIDNKNYTCLAPMTPGQFQMDCRKRILDLEAEMSQQEIVQTANNGEERAFLVHVTHPSKKLAAMASMDELSELAQSCGVTIIDRVIQYRQKQDARFLLGKGKIRSLTLQALQQNANLMIFDQELNPSQIRSITDAVDLRVIDRTQLILDIFARQAKSRAGKLQVEMAQLKYILPRLVTQNSALSRLAGGIGGRGPGETRLEINRRRVRERIKHLDNQLKKVQHHRIRQKSKREKRGLPVISIIGYTNAGKSTLLNTMTQSQVRTEDRLFVTLDPTSRRIKFPQNMDVILTDTVGFIRDLPDTLVSAFQATLEQLDDADILLHVVDASNPDYESHIKSVDQILETLNIQQKTSITVFNKMDRLSDDARRNFQLKQNCVCISARNKQSLNPLIDLLVNRISGLWNLQK</sequence>
<dbReference type="InterPro" id="IPR042108">
    <property type="entry name" value="GTPase_HflX_N_sf"/>
</dbReference>
<dbReference type="Pfam" id="PF13167">
    <property type="entry name" value="GTP-bdg_N"/>
    <property type="match status" value="1"/>
</dbReference>
<dbReference type="InterPro" id="IPR030394">
    <property type="entry name" value="G_HFLX_dom"/>
</dbReference>
<evidence type="ECO:0000256" key="1">
    <source>
        <dbReference type="ARBA" id="ARBA00022490"/>
    </source>
</evidence>
<evidence type="ECO:0000256" key="6">
    <source>
        <dbReference type="HAMAP-Rule" id="MF_00900"/>
    </source>
</evidence>
<dbReference type="GO" id="GO:0005737">
    <property type="term" value="C:cytoplasm"/>
    <property type="evidence" value="ECO:0007669"/>
    <property type="project" value="UniProtKB-SubCell"/>
</dbReference>
<keyword evidence="5 6" id="KW-0342">GTP-binding</keyword>
<evidence type="ECO:0000313" key="9">
    <source>
        <dbReference type="EMBL" id="ETR73567.1"/>
    </source>
</evidence>
<dbReference type="InterPro" id="IPR006073">
    <property type="entry name" value="GTP-bd"/>
</dbReference>
<name>A0A1V1PFA9_9BACT</name>
<evidence type="ECO:0000256" key="5">
    <source>
        <dbReference type="ARBA" id="ARBA00023134"/>
    </source>
</evidence>
<dbReference type="FunFam" id="3.40.50.11060:FF:000001">
    <property type="entry name" value="GTPase HflX"/>
    <property type="match status" value="1"/>
</dbReference>
<dbReference type="Proteomes" id="UP000189670">
    <property type="component" value="Unassembled WGS sequence"/>
</dbReference>
<comment type="function">
    <text evidence="6">GTPase that associates with the 50S ribosomal subunit and may have a role during protein synthesis or ribosome biogenesis.</text>
</comment>
<evidence type="ECO:0000256" key="7">
    <source>
        <dbReference type="SAM" id="Coils"/>
    </source>
</evidence>
<dbReference type="EMBL" id="ATBP01000051">
    <property type="protein sequence ID" value="ETR73567.1"/>
    <property type="molecule type" value="Genomic_DNA"/>
</dbReference>
<keyword evidence="3 6" id="KW-0547">Nucleotide-binding</keyword>
<dbReference type="CDD" id="cd01878">
    <property type="entry name" value="HflX"/>
    <property type="match status" value="1"/>
</dbReference>
<keyword evidence="7" id="KW-0175">Coiled coil</keyword>
<dbReference type="GO" id="GO:0043022">
    <property type="term" value="F:ribosome binding"/>
    <property type="evidence" value="ECO:0007669"/>
    <property type="project" value="TreeGrafter"/>
</dbReference>
<dbReference type="InterPro" id="IPR032305">
    <property type="entry name" value="GTP-bd_M"/>
</dbReference>
<gene>
    <name evidence="6 9" type="primary">hflX</name>
    <name evidence="9" type="ORF">OMM_00853</name>
</gene>
<dbReference type="Gene3D" id="6.10.250.2860">
    <property type="match status" value="1"/>
</dbReference>
<comment type="caution">
    <text evidence="9">The sequence shown here is derived from an EMBL/GenBank/DDBJ whole genome shotgun (WGS) entry which is preliminary data.</text>
</comment>
<comment type="similarity">
    <text evidence="6">Belongs to the TRAFAC class OBG-HflX-like GTPase superfamily. HflX GTPase family.</text>
</comment>
<evidence type="ECO:0000256" key="3">
    <source>
        <dbReference type="ARBA" id="ARBA00022741"/>
    </source>
</evidence>
<dbReference type="PRINTS" id="PR00326">
    <property type="entry name" value="GTP1OBG"/>
</dbReference>
<keyword evidence="2" id="KW-0479">Metal-binding</keyword>
<evidence type="ECO:0000256" key="4">
    <source>
        <dbReference type="ARBA" id="ARBA00022842"/>
    </source>
</evidence>
<protein>
    <recommendedName>
        <fullName evidence="6">GTPase HflX</fullName>
    </recommendedName>
    <alternativeName>
        <fullName evidence="6">GTP-binding protein HflX</fullName>
    </alternativeName>
</protein>
<dbReference type="NCBIfam" id="TIGR03156">
    <property type="entry name" value="GTP_HflX"/>
    <property type="match status" value="1"/>
</dbReference>
<keyword evidence="4" id="KW-0460">Magnesium</keyword>
<dbReference type="Gene3D" id="3.40.50.11060">
    <property type="entry name" value="GTPase HflX, N-terminal domain"/>
    <property type="match status" value="1"/>
</dbReference>
<evidence type="ECO:0000259" key="8">
    <source>
        <dbReference type="PROSITE" id="PS51705"/>
    </source>
</evidence>
<dbReference type="AlphaFoldDB" id="A0A1V1PFA9"/>
<dbReference type="Gene3D" id="3.40.50.300">
    <property type="entry name" value="P-loop containing nucleotide triphosphate hydrolases"/>
    <property type="match status" value="1"/>
</dbReference>
<dbReference type="InterPro" id="IPR016496">
    <property type="entry name" value="GTPase_HflX"/>
</dbReference>
<dbReference type="HAMAP" id="MF_00900">
    <property type="entry name" value="GTPase_HflX"/>
    <property type="match status" value="1"/>
</dbReference>
<organism evidence="9 10">
    <name type="scientific">Candidatus Magnetoglobus multicellularis str. Araruama</name>
    <dbReference type="NCBI Taxonomy" id="890399"/>
    <lineage>
        <taxon>Bacteria</taxon>
        <taxon>Pseudomonadati</taxon>
        <taxon>Thermodesulfobacteriota</taxon>
        <taxon>Desulfobacteria</taxon>
        <taxon>Desulfobacterales</taxon>
        <taxon>Desulfobacteraceae</taxon>
        <taxon>Candidatus Magnetoglobus</taxon>
    </lineage>
</organism>
<dbReference type="GO" id="GO:0005525">
    <property type="term" value="F:GTP binding"/>
    <property type="evidence" value="ECO:0007669"/>
    <property type="project" value="UniProtKB-UniRule"/>
</dbReference>
<dbReference type="PANTHER" id="PTHR10229">
    <property type="entry name" value="GTP-BINDING PROTEIN HFLX"/>
    <property type="match status" value="1"/>
</dbReference>
<proteinExistence type="inferred from homology"/>
<evidence type="ECO:0000256" key="2">
    <source>
        <dbReference type="ARBA" id="ARBA00022723"/>
    </source>
</evidence>
<keyword evidence="1 6" id="KW-0963">Cytoplasm</keyword>
<accession>A0A1V1PFA9</accession>